<evidence type="ECO:0000256" key="5">
    <source>
        <dbReference type="ARBA" id="ARBA00023001"/>
    </source>
</evidence>
<feature type="domain" description="Glycoside hydrolase family 9" evidence="10">
    <location>
        <begin position="243"/>
        <end position="330"/>
    </location>
</feature>
<evidence type="ECO:0000256" key="8">
    <source>
        <dbReference type="ARBA" id="ARBA00023326"/>
    </source>
</evidence>
<dbReference type="Gene3D" id="1.50.10.10">
    <property type="match status" value="1"/>
</dbReference>
<dbReference type="AlphaFoldDB" id="A0AAN8XG32"/>
<dbReference type="InterPro" id="IPR008965">
    <property type="entry name" value="CBM2/CBM3_carb-bd_dom_sf"/>
</dbReference>
<evidence type="ECO:0000259" key="10">
    <source>
        <dbReference type="Pfam" id="PF00759"/>
    </source>
</evidence>
<evidence type="ECO:0000256" key="9">
    <source>
        <dbReference type="SAM" id="MobiDB-lite"/>
    </source>
</evidence>
<dbReference type="EC" id="3.2.1.4" evidence="3"/>
<dbReference type="Pfam" id="PF00759">
    <property type="entry name" value="Glyco_hydro_9"/>
    <property type="match status" value="1"/>
</dbReference>
<feature type="domain" description="Serine protease gd N-terminal" evidence="11">
    <location>
        <begin position="121"/>
        <end position="224"/>
    </location>
</feature>
<dbReference type="Pfam" id="PF16030">
    <property type="entry name" value="GD_N"/>
    <property type="match status" value="1"/>
</dbReference>
<evidence type="ECO:0000313" key="12">
    <source>
        <dbReference type="EMBL" id="KAK7083491.1"/>
    </source>
</evidence>
<dbReference type="GO" id="GO:0030245">
    <property type="term" value="P:cellulose catabolic process"/>
    <property type="evidence" value="ECO:0007669"/>
    <property type="project" value="UniProtKB-KW"/>
</dbReference>
<evidence type="ECO:0000256" key="1">
    <source>
        <dbReference type="ARBA" id="ARBA00000966"/>
    </source>
</evidence>
<evidence type="ECO:0000256" key="7">
    <source>
        <dbReference type="ARBA" id="ARBA00023295"/>
    </source>
</evidence>
<evidence type="ECO:0000259" key="11">
    <source>
        <dbReference type="Pfam" id="PF16030"/>
    </source>
</evidence>
<dbReference type="InterPro" id="IPR008928">
    <property type="entry name" value="6-hairpin_glycosidase_sf"/>
</dbReference>
<keyword evidence="8" id="KW-0624">Polysaccharide degradation</keyword>
<evidence type="ECO:0000256" key="4">
    <source>
        <dbReference type="ARBA" id="ARBA00022801"/>
    </source>
</evidence>
<dbReference type="InterPro" id="IPR012291">
    <property type="entry name" value="CBM2_carb-bd_dom_sf"/>
</dbReference>
<keyword evidence="13" id="KW-1185">Reference proteome</keyword>
<keyword evidence="5" id="KW-0136">Cellulose degradation</keyword>
<comment type="caution">
    <text evidence="12">The sequence shown here is derived from an EMBL/GenBank/DDBJ whole genome shotgun (WGS) entry which is preliminary data.</text>
</comment>
<feature type="compositionally biased region" description="Low complexity" evidence="9">
    <location>
        <begin position="1"/>
        <end position="86"/>
    </location>
</feature>
<keyword evidence="6" id="KW-0119">Carbohydrate metabolism</keyword>
<dbReference type="PANTHER" id="PTHR22298">
    <property type="entry name" value="ENDO-1,4-BETA-GLUCANASE"/>
    <property type="match status" value="1"/>
</dbReference>
<dbReference type="GO" id="GO:0008810">
    <property type="term" value="F:cellulase activity"/>
    <property type="evidence" value="ECO:0007669"/>
    <property type="project" value="UniProtKB-EC"/>
</dbReference>
<evidence type="ECO:0000256" key="6">
    <source>
        <dbReference type="ARBA" id="ARBA00023277"/>
    </source>
</evidence>
<evidence type="ECO:0000313" key="13">
    <source>
        <dbReference type="Proteomes" id="UP001381693"/>
    </source>
</evidence>
<dbReference type="InterPro" id="IPR031986">
    <property type="entry name" value="GD_N"/>
</dbReference>
<organism evidence="12 13">
    <name type="scientific">Halocaridina rubra</name>
    <name type="common">Hawaiian red shrimp</name>
    <dbReference type="NCBI Taxonomy" id="373956"/>
    <lineage>
        <taxon>Eukaryota</taxon>
        <taxon>Metazoa</taxon>
        <taxon>Ecdysozoa</taxon>
        <taxon>Arthropoda</taxon>
        <taxon>Crustacea</taxon>
        <taxon>Multicrustacea</taxon>
        <taxon>Malacostraca</taxon>
        <taxon>Eumalacostraca</taxon>
        <taxon>Eucarida</taxon>
        <taxon>Decapoda</taxon>
        <taxon>Pleocyemata</taxon>
        <taxon>Caridea</taxon>
        <taxon>Atyoidea</taxon>
        <taxon>Atyidae</taxon>
        <taxon>Halocaridina</taxon>
    </lineage>
</organism>
<dbReference type="InterPro" id="IPR012341">
    <property type="entry name" value="6hp_glycosidase-like_sf"/>
</dbReference>
<protein>
    <recommendedName>
        <fullName evidence="3">cellulase</fullName>
        <ecNumber evidence="3">3.2.1.4</ecNumber>
    </recommendedName>
</protein>
<reference evidence="12 13" key="1">
    <citation type="submission" date="2023-11" db="EMBL/GenBank/DDBJ databases">
        <title>Halocaridina rubra genome assembly.</title>
        <authorList>
            <person name="Smith C."/>
        </authorList>
    </citation>
    <scope>NUCLEOTIDE SEQUENCE [LARGE SCALE GENOMIC DNA]</scope>
    <source>
        <strain evidence="12">EP-1</strain>
        <tissue evidence="12">Whole</tissue>
    </source>
</reference>
<dbReference type="InterPro" id="IPR001701">
    <property type="entry name" value="Glyco_hydro_9"/>
</dbReference>
<name>A0AAN8XG32_HALRR</name>
<dbReference type="Proteomes" id="UP001381693">
    <property type="component" value="Unassembled WGS sequence"/>
</dbReference>
<dbReference type="Gene3D" id="2.60.40.290">
    <property type="match status" value="1"/>
</dbReference>
<sequence length="350" mass="36800">MTAETTTAAPTTVAPTTAAPTTAVPTTVAPTTAAPTTDAPTTAAPTTNAKTTAVPTTVAPSTAAQTTAAPTTPAATAHTADSTTDKPPTPPPITAAPTTSGSALPLTTAESISCDSLLKEYSEWDGGWNGEVSIPIQSSIASWVLDFEFTHPLTSFEQWTGTTSGQSNTEYRVSMSNSPLTAGDTLTLNFLYRYNQGVVTVPTIKTIKLNGKNICNANGGGTTVTQPPYTGPGCIATGSTYNYDEVLHKSLLFYEAQRSGTLPSSQRVTWRKDSATGDAIDSDTQQHVDLEGGYYDAGDYVKFGYPMAAMTTVLAWGAIEYGTAYEDAGNKSQENMIHSIYEKISTHFKM</sequence>
<evidence type="ECO:0000256" key="3">
    <source>
        <dbReference type="ARBA" id="ARBA00012601"/>
    </source>
</evidence>
<gene>
    <name evidence="12" type="ORF">SK128_017350</name>
</gene>
<dbReference type="SUPFAM" id="SSF49384">
    <property type="entry name" value="Carbohydrate-binding domain"/>
    <property type="match status" value="1"/>
</dbReference>
<proteinExistence type="inferred from homology"/>
<comment type="similarity">
    <text evidence="2">Belongs to the glycosyl hydrolase 9 (cellulase E) family.</text>
</comment>
<comment type="catalytic activity">
    <reaction evidence="1">
        <text>Endohydrolysis of (1-&gt;4)-beta-D-glucosidic linkages in cellulose, lichenin and cereal beta-D-glucans.</text>
        <dbReference type="EC" id="3.2.1.4"/>
    </reaction>
</comment>
<feature type="region of interest" description="Disordered" evidence="9">
    <location>
        <begin position="1"/>
        <end position="103"/>
    </location>
</feature>
<evidence type="ECO:0000256" key="2">
    <source>
        <dbReference type="ARBA" id="ARBA00007072"/>
    </source>
</evidence>
<keyword evidence="4" id="KW-0378">Hydrolase</keyword>
<keyword evidence="7" id="KW-0326">Glycosidase</keyword>
<dbReference type="GO" id="GO:0030247">
    <property type="term" value="F:polysaccharide binding"/>
    <property type="evidence" value="ECO:0007669"/>
    <property type="project" value="InterPro"/>
</dbReference>
<dbReference type="EMBL" id="JAXCGZ010002927">
    <property type="protein sequence ID" value="KAK7083491.1"/>
    <property type="molecule type" value="Genomic_DNA"/>
</dbReference>
<dbReference type="SUPFAM" id="SSF48208">
    <property type="entry name" value="Six-hairpin glycosidases"/>
    <property type="match status" value="1"/>
</dbReference>
<accession>A0AAN8XG32</accession>